<organism evidence="1 2">
    <name type="scientific">Blattamonas nauphoetae</name>
    <dbReference type="NCBI Taxonomy" id="2049346"/>
    <lineage>
        <taxon>Eukaryota</taxon>
        <taxon>Metamonada</taxon>
        <taxon>Preaxostyla</taxon>
        <taxon>Oxymonadida</taxon>
        <taxon>Blattamonas</taxon>
    </lineage>
</organism>
<accession>A0ABQ9XCL3</accession>
<proteinExistence type="predicted"/>
<gene>
    <name evidence="1" type="ORF">BLNAU_16733</name>
</gene>
<reference evidence="1 2" key="1">
    <citation type="journal article" date="2022" name="bioRxiv">
        <title>Genomics of Preaxostyla Flagellates Illuminates Evolutionary Transitions and the Path Towards Mitochondrial Loss.</title>
        <authorList>
            <person name="Novak L.V.F."/>
            <person name="Treitli S.C."/>
            <person name="Pyrih J."/>
            <person name="Halakuc P."/>
            <person name="Pipaliya S.V."/>
            <person name="Vacek V."/>
            <person name="Brzon O."/>
            <person name="Soukal P."/>
            <person name="Eme L."/>
            <person name="Dacks J.B."/>
            <person name="Karnkowska A."/>
            <person name="Elias M."/>
            <person name="Hampl V."/>
        </authorList>
    </citation>
    <scope>NUCLEOTIDE SEQUENCE [LARGE SCALE GENOMIC DNA]</scope>
    <source>
        <strain evidence="1">NAU3</strain>
        <tissue evidence="1">Gut</tissue>
    </source>
</reference>
<sequence length="257" mass="29085">METIRFRFLSLSPLQNRPTSELIIDVQPYLADGLPIIHSNPSFFKARQAPYMWTTTHSRRVHLQAMPFDLPSSNSESTASIDELVVGHHLDRTVTLDHCEGSFGREKGELQSEHSTSLHLYHRDQMCSHSRRKLLRLLLLMATVLQSQDIRKSIKFNVTGFVLVILEPRDNPTTPSSFDGMRFLRSTSSSHRRELARFADSAHRLRHFTPPSTPTPSDFPPSFSFIFGAGAGSRLHSESLFTAVSSSFVTSSVFTRR</sequence>
<comment type="caution">
    <text evidence="1">The sequence shown here is derived from an EMBL/GenBank/DDBJ whole genome shotgun (WGS) entry which is preliminary data.</text>
</comment>
<protein>
    <submittedName>
        <fullName evidence="1">Uncharacterized protein</fullName>
    </submittedName>
</protein>
<evidence type="ECO:0000313" key="1">
    <source>
        <dbReference type="EMBL" id="KAK2948387.1"/>
    </source>
</evidence>
<dbReference type="EMBL" id="JARBJD010000178">
    <property type="protein sequence ID" value="KAK2948387.1"/>
    <property type="molecule type" value="Genomic_DNA"/>
</dbReference>
<dbReference type="Proteomes" id="UP001281761">
    <property type="component" value="Unassembled WGS sequence"/>
</dbReference>
<keyword evidence="2" id="KW-1185">Reference proteome</keyword>
<evidence type="ECO:0000313" key="2">
    <source>
        <dbReference type="Proteomes" id="UP001281761"/>
    </source>
</evidence>
<name>A0ABQ9XCL3_9EUKA</name>